<protein>
    <submittedName>
        <fullName evidence="1">Uncharacterized protein</fullName>
    </submittedName>
</protein>
<gene>
    <name evidence="1" type="ORF">FL583_14595</name>
</gene>
<dbReference type="InParanoid" id="A0A545AUA1"/>
<dbReference type="RefSeq" id="WP_142705169.1">
    <property type="nucleotide sequence ID" value="NZ_VIRS01000009.1"/>
</dbReference>
<dbReference type="Proteomes" id="UP000317982">
    <property type="component" value="Unassembled WGS sequence"/>
</dbReference>
<reference evidence="1 2" key="1">
    <citation type="submission" date="2019-07" db="EMBL/GenBank/DDBJ databases">
        <title>Cryptosporangium phraense sp. nov., isolated from plant litter.</title>
        <authorList>
            <person name="Suriyachadkun C."/>
        </authorList>
    </citation>
    <scope>NUCLEOTIDE SEQUENCE [LARGE SCALE GENOMIC DNA]</scope>
    <source>
        <strain evidence="1 2">A-T 5661</strain>
    </source>
</reference>
<organism evidence="1 2">
    <name type="scientific">Cryptosporangium phraense</name>
    <dbReference type="NCBI Taxonomy" id="2593070"/>
    <lineage>
        <taxon>Bacteria</taxon>
        <taxon>Bacillati</taxon>
        <taxon>Actinomycetota</taxon>
        <taxon>Actinomycetes</taxon>
        <taxon>Cryptosporangiales</taxon>
        <taxon>Cryptosporangiaceae</taxon>
        <taxon>Cryptosporangium</taxon>
    </lineage>
</organism>
<proteinExistence type="predicted"/>
<dbReference type="AlphaFoldDB" id="A0A545AUA1"/>
<comment type="caution">
    <text evidence="1">The sequence shown here is derived from an EMBL/GenBank/DDBJ whole genome shotgun (WGS) entry which is preliminary data.</text>
</comment>
<dbReference type="EMBL" id="VIRS01000009">
    <property type="protein sequence ID" value="TQS44175.1"/>
    <property type="molecule type" value="Genomic_DNA"/>
</dbReference>
<keyword evidence="2" id="KW-1185">Reference proteome</keyword>
<name>A0A545AUA1_9ACTN</name>
<accession>A0A545AUA1</accession>
<evidence type="ECO:0000313" key="1">
    <source>
        <dbReference type="EMBL" id="TQS44175.1"/>
    </source>
</evidence>
<evidence type="ECO:0000313" key="2">
    <source>
        <dbReference type="Proteomes" id="UP000317982"/>
    </source>
</evidence>
<sequence>METYASSRHAELTAWADRTIRQFVYRAGGARPPEPTIRWSAHLSASIVWYVEQLHPDQDFWSLVLMAEQRLAADLGDPYAFLREVRIGAEQVADSPSRSAVIGSLDDFLADPPAWGQAFGLTRSVFDELSRDYLRSHRR</sequence>